<gene>
    <name evidence="6" type="ORF">NLI96_g2843</name>
</gene>
<evidence type="ECO:0000256" key="2">
    <source>
        <dbReference type="ARBA" id="ARBA00006617"/>
    </source>
</evidence>
<dbReference type="AlphaFoldDB" id="A0AAD5YJM0"/>
<keyword evidence="4" id="KW-0472">Membrane</keyword>
<evidence type="ECO:0000313" key="6">
    <source>
        <dbReference type="EMBL" id="KAJ3488429.1"/>
    </source>
</evidence>
<dbReference type="Proteomes" id="UP001212997">
    <property type="component" value="Unassembled WGS sequence"/>
</dbReference>
<accession>A0AAD5YJM0</accession>
<dbReference type="InterPro" id="IPR036291">
    <property type="entry name" value="NAD(P)-bd_dom_sf"/>
</dbReference>
<dbReference type="InterPro" id="IPR001509">
    <property type="entry name" value="Epimerase_deHydtase"/>
</dbReference>
<name>A0AAD5YJM0_9APHY</name>
<reference evidence="6" key="1">
    <citation type="submission" date="2022-07" db="EMBL/GenBank/DDBJ databases">
        <title>Genome Sequence of Physisporinus lineatus.</title>
        <authorList>
            <person name="Buettner E."/>
        </authorList>
    </citation>
    <scope>NUCLEOTIDE SEQUENCE</scope>
    <source>
        <strain evidence="6">VT162</strain>
    </source>
</reference>
<evidence type="ECO:0000259" key="5">
    <source>
        <dbReference type="Pfam" id="PF01370"/>
    </source>
</evidence>
<evidence type="ECO:0000256" key="3">
    <source>
        <dbReference type="ARBA" id="ARBA00023128"/>
    </source>
</evidence>
<feature type="domain" description="NAD-dependent epimerase/dehydratase" evidence="5">
    <location>
        <begin position="7"/>
        <end position="123"/>
    </location>
</feature>
<protein>
    <recommendedName>
        <fullName evidence="5">NAD-dependent epimerase/dehydratase domain-containing protein</fullName>
    </recommendedName>
</protein>
<sequence>MSGAKSALILGATGAAGRHLLQELLASSAFNRIGEYGRRITPEESILLGKDKLIQKKIDFENLEDASLKEGNWDVIFITLGTSRRATPNPTTFQKIDREYVVNAARLAKQESIPQRIVYISSINANPESNILYSRSKGLTELDLAGLGYNDVITFRAGTITERGDGKLLEGIVS</sequence>
<organism evidence="6 7">
    <name type="scientific">Meripilus lineatus</name>
    <dbReference type="NCBI Taxonomy" id="2056292"/>
    <lineage>
        <taxon>Eukaryota</taxon>
        <taxon>Fungi</taxon>
        <taxon>Dikarya</taxon>
        <taxon>Basidiomycota</taxon>
        <taxon>Agaricomycotina</taxon>
        <taxon>Agaricomycetes</taxon>
        <taxon>Polyporales</taxon>
        <taxon>Meripilaceae</taxon>
        <taxon>Meripilus</taxon>
    </lineage>
</organism>
<proteinExistence type="inferred from homology"/>
<dbReference type="GO" id="GO:0051170">
    <property type="term" value="P:import into nucleus"/>
    <property type="evidence" value="ECO:0007669"/>
    <property type="project" value="TreeGrafter"/>
</dbReference>
<dbReference type="PANTHER" id="PTHR14097:SF7">
    <property type="entry name" value="OXIDOREDUCTASE HTATIP2"/>
    <property type="match status" value="1"/>
</dbReference>
<keyword evidence="7" id="KW-1185">Reference proteome</keyword>
<evidence type="ECO:0000256" key="1">
    <source>
        <dbReference type="ARBA" id="ARBA00004450"/>
    </source>
</evidence>
<dbReference type="GO" id="GO:0005741">
    <property type="term" value="C:mitochondrial outer membrane"/>
    <property type="evidence" value="ECO:0007669"/>
    <property type="project" value="UniProtKB-SubCell"/>
</dbReference>
<keyword evidence="3" id="KW-0496">Mitochondrion</keyword>
<dbReference type="PANTHER" id="PTHR14097">
    <property type="entry name" value="OXIDOREDUCTASE HTATIP2"/>
    <property type="match status" value="1"/>
</dbReference>
<dbReference type="Pfam" id="PF01370">
    <property type="entry name" value="Epimerase"/>
    <property type="match status" value="1"/>
</dbReference>
<dbReference type="SUPFAM" id="SSF51735">
    <property type="entry name" value="NAD(P)-binding Rossmann-fold domains"/>
    <property type="match status" value="1"/>
</dbReference>
<dbReference type="Gene3D" id="3.40.50.720">
    <property type="entry name" value="NAD(P)-binding Rossmann-like Domain"/>
    <property type="match status" value="1"/>
</dbReference>
<comment type="similarity">
    <text evidence="2">Belongs to the FMP52 family.</text>
</comment>
<evidence type="ECO:0000313" key="7">
    <source>
        <dbReference type="Proteomes" id="UP001212997"/>
    </source>
</evidence>
<dbReference type="EMBL" id="JANAWD010000067">
    <property type="protein sequence ID" value="KAJ3488429.1"/>
    <property type="molecule type" value="Genomic_DNA"/>
</dbReference>
<comment type="caution">
    <text evidence="6">The sequence shown here is derived from an EMBL/GenBank/DDBJ whole genome shotgun (WGS) entry which is preliminary data.</text>
</comment>
<evidence type="ECO:0000256" key="4">
    <source>
        <dbReference type="ARBA" id="ARBA00023136"/>
    </source>
</evidence>
<comment type="subcellular location">
    <subcellularLocation>
        <location evidence="1">Mitochondrion outer membrane</location>
        <topology evidence="1">Peripheral membrane protein</topology>
    </subcellularLocation>
</comment>